<feature type="active site" description="Acyl-thioester intermediate" evidence="6">
    <location>
        <position position="88"/>
    </location>
</feature>
<dbReference type="InterPro" id="IPR020616">
    <property type="entry name" value="Thiolase_N"/>
</dbReference>
<evidence type="ECO:0000256" key="6">
    <source>
        <dbReference type="PIRSR" id="PIRSR000429-1"/>
    </source>
</evidence>
<comment type="similarity">
    <text evidence="1 7">Belongs to the thiolase-like superfamily. Thiolase family.</text>
</comment>
<comment type="pathway">
    <text evidence="5">Metabolic intermediate biosynthesis; (R)-mevalonate biosynthesis; (R)-mevalonate from acetyl-CoA: step 1/3.</text>
</comment>
<dbReference type="InterPro" id="IPR020613">
    <property type="entry name" value="Thiolase_CS"/>
</dbReference>
<dbReference type="VEuPathDB" id="FungiDB:YALI1_B11532g"/>
<dbReference type="PANTHER" id="PTHR18919">
    <property type="entry name" value="ACETYL-COA C-ACYLTRANSFERASE"/>
    <property type="match status" value="1"/>
</dbReference>
<proteinExistence type="inferred from homology"/>
<reference evidence="11 13" key="2">
    <citation type="submission" date="2018-07" db="EMBL/GenBank/DDBJ databases">
        <title>Draft Genome Assemblies for Five Robust Yarrowia lipolytica Strains Exhibiting High Lipid Production and Pentose Sugar Utilization and Sugar Alcohol Secretion from Undetoxified Lignocellulosic Biomass Hydrolysates.</title>
        <authorList>
            <consortium name="DOE Joint Genome Institute"/>
            <person name="Walker C."/>
            <person name="Ryu S."/>
            <person name="Na H."/>
            <person name="Zane M."/>
            <person name="LaButti K."/>
            <person name="Lipzen A."/>
            <person name="Haridas S."/>
            <person name="Barry K."/>
            <person name="Grigoriev I.V."/>
            <person name="Quarterman J."/>
            <person name="Slininger P."/>
            <person name="Dien B."/>
            <person name="Trinh C.T."/>
        </authorList>
    </citation>
    <scope>NUCLEOTIDE SEQUENCE [LARGE SCALE GENOMIC DNA]</scope>
    <source>
        <strain evidence="11 13">YB392</strain>
    </source>
</reference>
<dbReference type="Proteomes" id="UP000256601">
    <property type="component" value="Unassembled WGS sequence"/>
</dbReference>
<dbReference type="PROSITE" id="PS00737">
    <property type="entry name" value="THIOLASE_2"/>
    <property type="match status" value="1"/>
</dbReference>
<evidence type="ECO:0000313" key="12">
    <source>
        <dbReference type="Proteomes" id="UP000182444"/>
    </source>
</evidence>
<dbReference type="Gene3D" id="3.40.47.10">
    <property type="match status" value="1"/>
</dbReference>
<dbReference type="EC" id="2.3.1.9" evidence="2"/>
<dbReference type="InterPro" id="IPR020615">
    <property type="entry name" value="Thiolase_acyl_enz_int_AS"/>
</dbReference>
<evidence type="ECO:0000313" key="11">
    <source>
        <dbReference type="EMBL" id="RDW28457.1"/>
    </source>
</evidence>
<reference evidence="10 12" key="1">
    <citation type="journal article" date="2016" name="PLoS ONE">
        <title>Sequence Assembly of Yarrowia lipolytica Strain W29/CLIB89 Shows Transposable Element Diversity.</title>
        <authorList>
            <person name="Magnan C."/>
            <person name="Yu J."/>
            <person name="Chang I."/>
            <person name="Jahn E."/>
            <person name="Kanomata Y."/>
            <person name="Wu J."/>
            <person name="Zeller M."/>
            <person name="Oakes M."/>
            <person name="Baldi P."/>
            <person name="Sandmeyer S."/>
        </authorList>
    </citation>
    <scope>NUCLEOTIDE SEQUENCE [LARGE SCALE GENOMIC DNA]</scope>
    <source>
        <strain evidence="10">CLIB89</strain>
        <strain evidence="12">CLIB89(W29)</strain>
    </source>
</reference>
<dbReference type="PIRSF" id="PIRSF000429">
    <property type="entry name" value="Ac-CoA_Ac_transf"/>
    <property type="match status" value="1"/>
</dbReference>
<dbReference type="Pfam" id="PF00108">
    <property type="entry name" value="Thiolase_N"/>
    <property type="match status" value="1"/>
</dbReference>
<dbReference type="InterPro" id="IPR002155">
    <property type="entry name" value="Thiolase"/>
</dbReference>
<evidence type="ECO:0000256" key="3">
    <source>
        <dbReference type="ARBA" id="ARBA00022679"/>
    </source>
</evidence>
<dbReference type="RefSeq" id="XP_500646.1">
    <property type="nucleotide sequence ID" value="XM_500646.1"/>
</dbReference>
<keyword evidence="3 7" id="KW-0808">Transferase</keyword>
<dbReference type="GO" id="GO:0006635">
    <property type="term" value="P:fatty acid beta-oxidation"/>
    <property type="evidence" value="ECO:0007669"/>
    <property type="project" value="TreeGrafter"/>
</dbReference>
<organism evidence="10 12">
    <name type="scientific">Yarrowia lipolytica</name>
    <name type="common">Candida lipolytica</name>
    <dbReference type="NCBI Taxonomy" id="4952"/>
    <lineage>
        <taxon>Eukaryota</taxon>
        <taxon>Fungi</taxon>
        <taxon>Dikarya</taxon>
        <taxon>Ascomycota</taxon>
        <taxon>Saccharomycotina</taxon>
        <taxon>Dipodascomycetes</taxon>
        <taxon>Dipodascales</taxon>
        <taxon>Dipodascales incertae sedis</taxon>
        <taxon>Yarrowia</taxon>
    </lineage>
</organism>
<dbReference type="EMBL" id="CP017554">
    <property type="protein sequence ID" value="AOW01418.1"/>
    <property type="molecule type" value="Genomic_DNA"/>
</dbReference>
<evidence type="ECO:0000313" key="13">
    <source>
        <dbReference type="Proteomes" id="UP000256601"/>
    </source>
</evidence>
<dbReference type="GO" id="GO:0006696">
    <property type="term" value="P:ergosterol biosynthetic process"/>
    <property type="evidence" value="ECO:0007669"/>
    <property type="project" value="EnsemblFungi"/>
</dbReference>
<dbReference type="KEGG" id="yli:2907383"/>
<dbReference type="FunFam" id="3.40.47.10:FF:000007">
    <property type="entry name" value="acetyl-CoA acetyltransferase, mitochondrial"/>
    <property type="match status" value="1"/>
</dbReference>
<feature type="active site" description="Proton acceptor" evidence="6">
    <location>
        <position position="348"/>
    </location>
</feature>
<evidence type="ECO:0000256" key="1">
    <source>
        <dbReference type="ARBA" id="ARBA00010982"/>
    </source>
</evidence>
<dbReference type="OrthoDB" id="5404651at2759"/>
<evidence type="ECO:0000256" key="4">
    <source>
        <dbReference type="ARBA" id="ARBA00023315"/>
    </source>
</evidence>
<dbReference type="GO" id="GO:0003985">
    <property type="term" value="F:acetyl-CoA C-acetyltransferase activity"/>
    <property type="evidence" value="ECO:0007669"/>
    <property type="project" value="UniProtKB-EC"/>
</dbReference>
<evidence type="ECO:0000313" key="10">
    <source>
        <dbReference type="EMBL" id="AOW01418.1"/>
    </source>
</evidence>
<evidence type="ECO:0000256" key="7">
    <source>
        <dbReference type="RuleBase" id="RU003557"/>
    </source>
</evidence>
<keyword evidence="4 7" id="KW-0012">Acyltransferase</keyword>
<protein>
    <recommendedName>
        <fullName evidence="2">acetyl-CoA C-acetyltransferase</fullName>
        <ecNumber evidence="2">2.3.1.9</ecNumber>
    </recommendedName>
</protein>
<dbReference type="NCBIfam" id="TIGR01930">
    <property type="entry name" value="AcCoA-C-Actrans"/>
    <property type="match status" value="1"/>
</dbReference>
<dbReference type="GO" id="GO:0005739">
    <property type="term" value="C:mitochondrion"/>
    <property type="evidence" value="ECO:0007669"/>
    <property type="project" value="TreeGrafter"/>
</dbReference>
<dbReference type="GeneID" id="2907383"/>
<evidence type="ECO:0000256" key="2">
    <source>
        <dbReference type="ARBA" id="ARBA00012705"/>
    </source>
</evidence>
<evidence type="ECO:0000259" key="8">
    <source>
        <dbReference type="Pfam" id="PF00108"/>
    </source>
</evidence>
<feature type="active site" description="Proton acceptor" evidence="6">
    <location>
        <position position="378"/>
    </location>
</feature>
<dbReference type="EMBL" id="KZ858952">
    <property type="protein sequence ID" value="RDW28457.1"/>
    <property type="molecule type" value="Genomic_DNA"/>
</dbReference>
<evidence type="ECO:0000256" key="5">
    <source>
        <dbReference type="ARBA" id="ARBA00037924"/>
    </source>
</evidence>
<dbReference type="OMA" id="ICPSIAI"/>
<dbReference type="eggNOG" id="KOG1390">
    <property type="taxonomic scope" value="Eukaryota"/>
</dbReference>
<name>A0A1D8N716_YARLL</name>
<dbReference type="Pfam" id="PF02803">
    <property type="entry name" value="Thiolase_C"/>
    <property type="match status" value="1"/>
</dbReference>
<accession>A0A1D8N716</accession>
<feature type="domain" description="Thiolase N-terminal" evidence="8">
    <location>
        <begin position="4"/>
        <end position="261"/>
    </location>
</feature>
<dbReference type="InterPro" id="IPR016039">
    <property type="entry name" value="Thiolase-like"/>
</dbReference>
<dbReference type="PANTHER" id="PTHR18919:SF165">
    <property type="entry name" value="ACETYL-COA ACETYLTRANSFERASE"/>
    <property type="match status" value="1"/>
</dbReference>
<dbReference type="VEuPathDB" id="FungiDB:YALI0_B08536g"/>
<dbReference type="CDD" id="cd00751">
    <property type="entry name" value="thiolase"/>
    <property type="match status" value="1"/>
</dbReference>
<dbReference type="InterPro" id="IPR020617">
    <property type="entry name" value="Thiolase_C"/>
</dbReference>
<evidence type="ECO:0000259" key="9">
    <source>
        <dbReference type="Pfam" id="PF02803"/>
    </source>
</evidence>
<dbReference type="PROSITE" id="PS00098">
    <property type="entry name" value="THIOLASE_1"/>
    <property type="match status" value="1"/>
</dbReference>
<feature type="domain" description="Thiolase C-terminal" evidence="9">
    <location>
        <begin position="269"/>
        <end position="391"/>
    </location>
</feature>
<gene>
    <name evidence="11" type="ORF">B0I71DRAFT_127348</name>
    <name evidence="10" type="ORF">YALI1_B11532g</name>
</gene>
<sequence>MEPVYIVSTARTPIGSFLSSLSGQTYVDLGAHAVKAALAKTDIKPDQVDEIIFGNVLSAGVGQAPARQVALKAGLPDTIVATTVNKVCASGMKAIIQGAQAIMTGSADIVIAGGAESMSNVPHYVQARVANKYGNGSLVDGIQRDGLFDAYDGQAMGVAAEVCADTHSISREEQDEFAIGSYKKTQAAYAAGKFKDEIAPIELPGFRGKPGVVVSEDEEYKNLNEDKLKSARTVFKKDGTVTAPNASPINDGGAAVILASAAKVKELGLKPLLKIVSWGEAANEPVKFTTAPALAVPVALKRAGLEAKDIDFYEFNEAFSVVGIANTKLLGLDSSKVNVYGGAVAIGHPLGCSGARVIVTLNSVLHQEGGKYGCAAICNGGGGASSIIVEKC</sequence>
<dbReference type="SUPFAM" id="SSF53901">
    <property type="entry name" value="Thiolase-like"/>
    <property type="match status" value="2"/>
</dbReference>
<dbReference type="AlphaFoldDB" id="A0A1D8N716"/>
<dbReference type="Proteomes" id="UP000182444">
    <property type="component" value="Chromosome 1B"/>
</dbReference>